<evidence type="ECO:0000313" key="15">
    <source>
        <dbReference type="EMBL" id="AZS24231.1"/>
    </source>
</evidence>
<dbReference type="EMBL" id="CP034672">
    <property type="protein sequence ID" value="AZS24231.1"/>
    <property type="molecule type" value="Genomic_DNA"/>
</dbReference>
<proteinExistence type="inferred from homology"/>
<evidence type="ECO:0000256" key="7">
    <source>
        <dbReference type="ARBA" id="ARBA00022927"/>
    </source>
</evidence>
<keyword evidence="12 13" id="KW-0449">Lipoprotein</keyword>
<keyword evidence="7 13" id="KW-0653">Protein transport</keyword>
<dbReference type="Pfam" id="PF03550">
    <property type="entry name" value="LolB"/>
    <property type="match status" value="1"/>
</dbReference>
<evidence type="ECO:0000256" key="10">
    <source>
        <dbReference type="ARBA" id="ARBA00023186"/>
    </source>
</evidence>
<comment type="subcellular location">
    <subcellularLocation>
        <location evidence="1 13">Cell outer membrane</location>
        <topology evidence="1 13">Lipid-anchor</topology>
    </subcellularLocation>
</comment>
<comment type="subunit">
    <text evidence="3 13">Monomer.</text>
</comment>
<evidence type="ECO:0000256" key="2">
    <source>
        <dbReference type="ARBA" id="ARBA00009696"/>
    </source>
</evidence>
<dbReference type="NCBIfam" id="TIGR00548">
    <property type="entry name" value="lolB"/>
    <property type="match status" value="1"/>
</dbReference>
<dbReference type="SUPFAM" id="SSF89392">
    <property type="entry name" value="Prokaryotic lipoproteins and lipoprotein localization factors"/>
    <property type="match status" value="1"/>
</dbReference>
<protein>
    <recommendedName>
        <fullName evidence="4 13">Outer-membrane lipoprotein LolB</fullName>
    </recommendedName>
</protein>
<keyword evidence="11 13" id="KW-0998">Cell outer membrane</keyword>
<name>A0A1Q1KVI4_VIBAN</name>
<gene>
    <name evidence="13 17" type="primary">lolB</name>
    <name evidence="15" type="ORF">DYL72_03565</name>
    <name evidence="16" type="ORF">EAY46_04785</name>
    <name evidence="17" type="ORF">ERJ77_03775</name>
</gene>
<dbReference type="InterPro" id="IPR004565">
    <property type="entry name" value="OM_lipoprot_LolB"/>
</dbReference>
<dbReference type="Proteomes" id="UP000786185">
    <property type="component" value="Unassembled WGS sequence"/>
</dbReference>
<evidence type="ECO:0000256" key="11">
    <source>
        <dbReference type="ARBA" id="ARBA00023237"/>
    </source>
</evidence>
<dbReference type="InterPro" id="IPR029046">
    <property type="entry name" value="LolA/LolB/LppX"/>
</dbReference>
<evidence type="ECO:0000256" key="5">
    <source>
        <dbReference type="ARBA" id="ARBA00022448"/>
    </source>
</evidence>
<evidence type="ECO:0000256" key="4">
    <source>
        <dbReference type="ARBA" id="ARBA00016202"/>
    </source>
</evidence>
<keyword evidence="6 13" id="KW-0732">Signal</keyword>
<accession>A0A1Q1KVI4</accession>
<dbReference type="Gene3D" id="2.50.20.10">
    <property type="entry name" value="Lipoprotein localisation LolA/LolB/LppX"/>
    <property type="match status" value="1"/>
</dbReference>
<dbReference type="EMBL" id="RDPI01000004">
    <property type="protein sequence ID" value="MBF4372396.1"/>
    <property type="molecule type" value="Genomic_DNA"/>
</dbReference>
<feature type="chain" id="PRO_5011397003" description="Outer-membrane lipoprotein LolB" evidence="14">
    <location>
        <begin position="20"/>
        <end position="210"/>
    </location>
</feature>
<reference evidence="17 19" key="2">
    <citation type="journal article" date="2021" name="PeerJ">
        <title>Analysis of 44 Vibrio anguillarum genomes reveals high genetic diversity.</title>
        <authorList>
            <person name="Hansen M.J."/>
            <person name="Dalsgaard I."/>
        </authorList>
    </citation>
    <scope>NUCLEOTIDE SEQUENCE</scope>
    <source>
        <strain evidence="16 19">040915-1/1B</strain>
        <strain evidence="17">850617-1/1</strain>
    </source>
</reference>
<keyword evidence="10 13" id="KW-0143">Chaperone</keyword>
<evidence type="ECO:0000313" key="19">
    <source>
        <dbReference type="Proteomes" id="UP000726136"/>
    </source>
</evidence>
<dbReference type="GO" id="GO:0044874">
    <property type="term" value="P:lipoprotein localization to outer membrane"/>
    <property type="evidence" value="ECO:0007669"/>
    <property type="project" value="UniProtKB-UniRule"/>
</dbReference>
<dbReference type="PROSITE" id="PS51257">
    <property type="entry name" value="PROKAR_LIPOPROTEIN"/>
    <property type="match status" value="1"/>
</dbReference>
<reference evidence="15 18" key="1">
    <citation type="submission" date="2018-12" db="EMBL/GenBank/DDBJ databases">
        <title>Characterization and Draft Genome of Vibrio anguillarum J360 Marine Pathogen Isolated from an Outbreak in Lumpfish (Cyclopterus lumpus).</title>
        <authorList>
            <person name="Vasquez J.I."/>
            <person name="Cao T."/>
            <person name="Chakraborty S."/>
            <person name="Gnanagobal H."/>
            <person name="Wescot J."/>
            <person name="Boyce D."/>
            <person name="Santander J."/>
        </authorList>
    </citation>
    <scope>NUCLEOTIDE SEQUENCE [LARGE SCALE GENOMIC DNA]</scope>
    <source>
        <strain evidence="15 18">J360</strain>
    </source>
</reference>
<comment type="similarity">
    <text evidence="2 13">Belongs to the LolB family.</text>
</comment>
<dbReference type="GO" id="GO:0009279">
    <property type="term" value="C:cell outer membrane"/>
    <property type="evidence" value="ECO:0007669"/>
    <property type="project" value="UniProtKB-SubCell"/>
</dbReference>
<keyword evidence="5 13" id="KW-0813">Transport</keyword>
<dbReference type="AlphaFoldDB" id="A0A1Q1KVI4"/>
<evidence type="ECO:0000256" key="14">
    <source>
        <dbReference type="SAM" id="SignalP"/>
    </source>
</evidence>
<organism evidence="17 20">
    <name type="scientific">Vibrio anguillarum</name>
    <name type="common">Listonella anguillarum</name>
    <dbReference type="NCBI Taxonomy" id="55601"/>
    <lineage>
        <taxon>Bacteria</taxon>
        <taxon>Pseudomonadati</taxon>
        <taxon>Pseudomonadota</taxon>
        <taxon>Gammaproteobacteria</taxon>
        <taxon>Vibrionales</taxon>
        <taxon>Vibrionaceae</taxon>
        <taxon>Vibrio</taxon>
    </lineage>
</organism>
<dbReference type="Proteomes" id="UP000726136">
    <property type="component" value="Unassembled WGS sequence"/>
</dbReference>
<keyword evidence="9 13" id="KW-0564">Palmitate</keyword>
<evidence type="ECO:0000256" key="13">
    <source>
        <dbReference type="HAMAP-Rule" id="MF_00233"/>
    </source>
</evidence>
<evidence type="ECO:0000313" key="18">
    <source>
        <dbReference type="Proteomes" id="UP000256923"/>
    </source>
</evidence>
<evidence type="ECO:0000256" key="12">
    <source>
        <dbReference type="ARBA" id="ARBA00023288"/>
    </source>
</evidence>
<sequence>MTRANRLILTLLTLLTLFGCTNLPSTRVESVGWQQHQQQLQTIREYQASGKLGYISPQQRQSLNFHWQKNADHSQLRLSTFLGQTVLNLSISPQGAQVKTYDDQIIDAQNADALVYELTGLSIPIEQLQDWLLGLPTEADGFQLNQNNLLASLDKQLGLSRWHLEYLNYQAYPFVSTSASSTSVPLPAKLKLTQDQVSLNLVISKWTLTP</sequence>
<evidence type="ECO:0000256" key="1">
    <source>
        <dbReference type="ARBA" id="ARBA00004459"/>
    </source>
</evidence>
<dbReference type="Proteomes" id="UP000256923">
    <property type="component" value="Chromosome 1"/>
</dbReference>
<evidence type="ECO:0000256" key="3">
    <source>
        <dbReference type="ARBA" id="ARBA00011245"/>
    </source>
</evidence>
<dbReference type="GO" id="GO:0015031">
    <property type="term" value="P:protein transport"/>
    <property type="evidence" value="ECO:0007669"/>
    <property type="project" value="UniProtKB-KW"/>
</dbReference>
<evidence type="ECO:0000313" key="16">
    <source>
        <dbReference type="EMBL" id="MBF4372396.1"/>
    </source>
</evidence>
<keyword evidence="19" id="KW-1185">Reference proteome</keyword>
<evidence type="ECO:0000256" key="8">
    <source>
        <dbReference type="ARBA" id="ARBA00023136"/>
    </source>
</evidence>
<dbReference type="EMBL" id="SCLC01000001">
    <property type="protein sequence ID" value="MBF4433633.1"/>
    <property type="molecule type" value="Genomic_DNA"/>
</dbReference>
<comment type="function">
    <text evidence="13">Plays a critical role in the incorporation of lipoproteins in the outer membrane after they are released by the LolA protein.</text>
</comment>
<dbReference type="CDD" id="cd16326">
    <property type="entry name" value="LolB"/>
    <property type="match status" value="1"/>
</dbReference>
<feature type="signal peptide" evidence="14">
    <location>
        <begin position="1"/>
        <end position="19"/>
    </location>
</feature>
<evidence type="ECO:0000256" key="6">
    <source>
        <dbReference type="ARBA" id="ARBA00022729"/>
    </source>
</evidence>
<dbReference type="RefSeq" id="WP_017045762.1">
    <property type="nucleotide sequence ID" value="NZ_AJYT02000016.1"/>
</dbReference>
<evidence type="ECO:0000313" key="20">
    <source>
        <dbReference type="Proteomes" id="UP000786185"/>
    </source>
</evidence>
<evidence type="ECO:0000313" key="17">
    <source>
        <dbReference type="EMBL" id="MBF4433633.1"/>
    </source>
</evidence>
<evidence type="ECO:0000256" key="9">
    <source>
        <dbReference type="ARBA" id="ARBA00023139"/>
    </source>
</evidence>
<keyword evidence="8 13" id="KW-0472">Membrane</keyword>
<dbReference type="HAMAP" id="MF_00233">
    <property type="entry name" value="LolB"/>
    <property type="match status" value="1"/>
</dbReference>